<feature type="transmembrane region" description="Helical" evidence="1">
    <location>
        <begin position="48"/>
        <end position="68"/>
    </location>
</feature>
<sequence>MTHRIDDPNVQNMVKSDLTKLIGLTATQSTLLFLCNQQTTDPKRFDKGLFYFSLALGMLNGIGVGYKLKNYKAMYGYISIGMSSGAVTYSIGQSQFQKQN</sequence>
<name>A0A813X5H7_9BILA</name>
<evidence type="ECO:0000313" key="2">
    <source>
        <dbReference type="EMBL" id="CAF0860491.1"/>
    </source>
</evidence>
<dbReference type="EMBL" id="CAJNOC010001387">
    <property type="protein sequence ID" value="CAF0860491.1"/>
    <property type="molecule type" value="Genomic_DNA"/>
</dbReference>
<feature type="transmembrane region" description="Helical" evidence="1">
    <location>
        <begin position="74"/>
        <end position="92"/>
    </location>
</feature>
<gene>
    <name evidence="2" type="ORF">OXX778_LOCUS9413</name>
</gene>
<proteinExistence type="predicted"/>
<evidence type="ECO:0000256" key="1">
    <source>
        <dbReference type="SAM" id="Phobius"/>
    </source>
</evidence>
<dbReference type="AlphaFoldDB" id="A0A813X5H7"/>
<protein>
    <submittedName>
        <fullName evidence="2">Uncharacterized protein</fullName>
    </submittedName>
</protein>
<dbReference type="Proteomes" id="UP000663879">
    <property type="component" value="Unassembled WGS sequence"/>
</dbReference>
<accession>A0A813X5H7</accession>
<comment type="caution">
    <text evidence="2">The sequence shown here is derived from an EMBL/GenBank/DDBJ whole genome shotgun (WGS) entry which is preliminary data.</text>
</comment>
<reference evidence="2" key="1">
    <citation type="submission" date="2021-02" db="EMBL/GenBank/DDBJ databases">
        <authorList>
            <person name="Nowell W R."/>
        </authorList>
    </citation>
    <scope>NUCLEOTIDE SEQUENCE</scope>
    <source>
        <strain evidence="2">Ploen Becks lab</strain>
    </source>
</reference>
<keyword evidence="1" id="KW-1133">Transmembrane helix</keyword>
<keyword evidence="1" id="KW-0812">Transmembrane</keyword>
<evidence type="ECO:0000313" key="3">
    <source>
        <dbReference type="Proteomes" id="UP000663879"/>
    </source>
</evidence>
<organism evidence="2 3">
    <name type="scientific">Brachionus calyciflorus</name>
    <dbReference type="NCBI Taxonomy" id="104777"/>
    <lineage>
        <taxon>Eukaryota</taxon>
        <taxon>Metazoa</taxon>
        <taxon>Spiralia</taxon>
        <taxon>Gnathifera</taxon>
        <taxon>Rotifera</taxon>
        <taxon>Eurotatoria</taxon>
        <taxon>Monogononta</taxon>
        <taxon>Pseudotrocha</taxon>
        <taxon>Ploima</taxon>
        <taxon>Brachionidae</taxon>
        <taxon>Brachionus</taxon>
    </lineage>
</organism>
<keyword evidence="1" id="KW-0472">Membrane</keyword>
<keyword evidence="3" id="KW-1185">Reference proteome</keyword>